<reference evidence="2" key="1">
    <citation type="journal article" date="2020" name="Stud. Mycol.">
        <title>101 Dothideomycetes genomes: a test case for predicting lifestyles and emergence of pathogens.</title>
        <authorList>
            <person name="Haridas S."/>
            <person name="Albert R."/>
            <person name="Binder M."/>
            <person name="Bloem J."/>
            <person name="Labutti K."/>
            <person name="Salamov A."/>
            <person name="Andreopoulos B."/>
            <person name="Baker S."/>
            <person name="Barry K."/>
            <person name="Bills G."/>
            <person name="Bluhm B."/>
            <person name="Cannon C."/>
            <person name="Castanera R."/>
            <person name="Culley D."/>
            <person name="Daum C."/>
            <person name="Ezra D."/>
            <person name="Gonzalez J."/>
            <person name="Henrissat B."/>
            <person name="Kuo A."/>
            <person name="Liang C."/>
            <person name="Lipzen A."/>
            <person name="Lutzoni F."/>
            <person name="Magnuson J."/>
            <person name="Mondo S."/>
            <person name="Nolan M."/>
            <person name="Ohm R."/>
            <person name="Pangilinan J."/>
            <person name="Park H.-J."/>
            <person name="Ramirez L."/>
            <person name="Alfaro M."/>
            <person name="Sun H."/>
            <person name="Tritt A."/>
            <person name="Yoshinaga Y."/>
            <person name="Zwiers L.-H."/>
            <person name="Turgeon B."/>
            <person name="Goodwin S."/>
            <person name="Spatafora J."/>
            <person name="Crous P."/>
            <person name="Grigoriev I."/>
        </authorList>
    </citation>
    <scope>NUCLEOTIDE SEQUENCE</scope>
    <source>
        <strain evidence="2">CBS 122681</strain>
    </source>
</reference>
<evidence type="ECO:0000313" key="2">
    <source>
        <dbReference type="EMBL" id="KAF2659827.1"/>
    </source>
</evidence>
<feature type="region of interest" description="Disordered" evidence="1">
    <location>
        <begin position="18"/>
        <end position="153"/>
    </location>
</feature>
<keyword evidence="3" id="KW-1185">Reference proteome</keyword>
<accession>A0A6A6TKU6</accession>
<evidence type="ECO:0000313" key="3">
    <source>
        <dbReference type="Proteomes" id="UP000799324"/>
    </source>
</evidence>
<dbReference type="EMBL" id="MU004304">
    <property type="protein sequence ID" value="KAF2659827.1"/>
    <property type="molecule type" value="Genomic_DNA"/>
</dbReference>
<proteinExistence type="predicted"/>
<organism evidence="2 3">
    <name type="scientific">Lophiostoma macrostomum CBS 122681</name>
    <dbReference type="NCBI Taxonomy" id="1314788"/>
    <lineage>
        <taxon>Eukaryota</taxon>
        <taxon>Fungi</taxon>
        <taxon>Dikarya</taxon>
        <taxon>Ascomycota</taxon>
        <taxon>Pezizomycotina</taxon>
        <taxon>Dothideomycetes</taxon>
        <taxon>Pleosporomycetidae</taxon>
        <taxon>Pleosporales</taxon>
        <taxon>Lophiostomataceae</taxon>
        <taxon>Lophiostoma</taxon>
    </lineage>
</organism>
<protein>
    <submittedName>
        <fullName evidence="2">Uncharacterized protein</fullName>
    </submittedName>
</protein>
<dbReference type="AlphaFoldDB" id="A0A6A6TKU6"/>
<dbReference type="Proteomes" id="UP000799324">
    <property type="component" value="Unassembled WGS sequence"/>
</dbReference>
<feature type="compositionally biased region" description="Polar residues" evidence="1">
    <location>
        <begin position="129"/>
        <end position="146"/>
    </location>
</feature>
<name>A0A6A6TKU6_9PLEO</name>
<sequence length="153" mass="16670">MGILVVLPISEILPTSGRLGKGAKHVSIPKNVGRHSREESLPSDPNAEPRRCANPLAYPSCSHAPKQQSRARIVHRPSPSLTHANVACGSRSRRSIGPRVHIPSHPIPSHPSQVRHRTFTQLCGKPQNLKFSNPVQHPSIITNTMGRSGDSEM</sequence>
<evidence type="ECO:0000256" key="1">
    <source>
        <dbReference type="SAM" id="MobiDB-lite"/>
    </source>
</evidence>
<gene>
    <name evidence="2" type="ORF">K491DRAFT_136640</name>
</gene>